<reference evidence="1 2" key="1">
    <citation type="journal article" date="2018" name="Front. Microbiol.">
        <title>Genome-Wide Analysis of Corynespora cassiicola Leaf Fall Disease Putative Effectors.</title>
        <authorList>
            <person name="Lopez D."/>
            <person name="Ribeiro S."/>
            <person name="Label P."/>
            <person name="Fumanal B."/>
            <person name="Venisse J.S."/>
            <person name="Kohler A."/>
            <person name="de Oliveira R.R."/>
            <person name="Labutti K."/>
            <person name="Lipzen A."/>
            <person name="Lail K."/>
            <person name="Bauer D."/>
            <person name="Ohm R.A."/>
            <person name="Barry K.W."/>
            <person name="Spatafora J."/>
            <person name="Grigoriev I.V."/>
            <person name="Martin F.M."/>
            <person name="Pujade-Renaud V."/>
        </authorList>
    </citation>
    <scope>NUCLEOTIDE SEQUENCE [LARGE SCALE GENOMIC DNA]</scope>
    <source>
        <strain evidence="1 2">Philippines</strain>
    </source>
</reference>
<dbReference type="PANTHER" id="PTHR42085">
    <property type="entry name" value="F-BOX DOMAIN-CONTAINING PROTEIN"/>
    <property type="match status" value="1"/>
</dbReference>
<protein>
    <submittedName>
        <fullName evidence="1">Uncharacterized protein</fullName>
    </submittedName>
</protein>
<dbReference type="InterPro" id="IPR038883">
    <property type="entry name" value="AN11006-like"/>
</dbReference>
<dbReference type="OrthoDB" id="62952at2759"/>
<sequence>MSLYRPSCSKCNETCCFFGGCCVKNPHRYRESDTVTHLQTYEPVVLKRFHAAPARPGPSFIELAPELRNMIYDLILVRQEPINMSLDPSKYSLGVDTRAPACWGRNNCFAIFSTCRQIYDEASSYFFEKNTFVIRRVGGYRDLHIPRAPGMPFHLLRHVVLEYNRALGPSQWELSHLWNHFVADATGIVGRFTGLQSLEMRLEEQPISSGKYPCDGSWVPLADVLNDTTLNEEEKTKCLVRILKTLHTLIGARMPACVRFAYYRAHPEWWYTQYGRSGGRDTVDMMRLNVAIEKIGWSKRRN</sequence>
<dbReference type="EMBL" id="KZ678141">
    <property type="protein sequence ID" value="PSN62569.1"/>
    <property type="molecule type" value="Genomic_DNA"/>
</dbReference>
<keyword evidence="2" id="KW-1185">Reference proteome</keyword>
<dbReference type="AlphaFoldDB" id="A0A2T2NAZ7"/>
<organism evidence="1 2">
    <name type="scientific">Corynespora cassiicola Philippines</name>
    <dbReference type="NCBI Taxonomy" id="1448308"/>
    <lineage>
        <taxon>Eukaryota</taxon>
        <taxon>Fungi</taxon>
        <taxon>Dikarya</taxon>
        <taxon>Ascomycota</taxon>
        <taxon>Pezizomycotina</taxon>
        <taxon>Dothideomycetes</taxon>
        <taxon>Pleosporomycetidae</taxon>
        <taxon>Pleosporales</taxon>
        <taxon>Corynesporascaceae</taxon>
        <taxon>Corynespora</taxon>
    </lineage>
</organism>
<accession>A0A2T2NAZ7</accession>
<dbReference type="Proteomes" id="UP000240883">
    <property type="component" value="Unassembled WGS sequence"/>
</dbReference>
<name>A0A2T2NAZ7_CORCC</name>
<proteinExistence type="predicted"/>
<evidence type="ECO:0000313" key="2">
    <source>
        <dbReference type="Proteomes" id="UP000240883"/>
    </source>
</evidence>
<dbReference type="PANTHER" id="PTHR42085:SF2">
    <property type="entry name" value="F-BOX DOMAIN-CONTAINING PROTEIN"/>
    <property type="match status" value="1"/>
</dbReference>
<gene>
    <name evidence="1" type="ORF">BS50DRAFT_638194</name>
</gene>
<evidence type="ECO:0000313" key="1">
    <source>
        <dbReference type="EMBL" id="PSN62569.1"/>
    </source>
</evidence>